<evidence type="ECO:0000313" key="3">
    <source>
        <dbReference type="EMBL" id="EPB71982.1"/>
    </source>
</evidence>
<evidence type="ECO:0000256" key="2">
    <source>
        <dbReference type="SAM" id="SignalP"/>
    </source>
</evidence>
<keyword evidence="1" id="KW-0812">Transmembrane</keyword>
<gene>
    <name evidence="3" type="ORF">ANCCEY_08933</name>
</gene>
<reference evidence="3 4" key="1">
    <citation type="submission" date="2013-05" db="EMBL/GenBank/DDBJ databases">
        <title>Draft genome of the parasitic nematode Anyclostoma ceylanicum.</title>
        <authorList>
            <person name="Mitreva M."/>
        </authorList>
    </citation>
    <scope>NUCLEOTIDE SEQUENCE [LARGE SCALE GENOMIC DNA]</scope>
</reference>
<dbReference type="AlphaFoldDB" id="A0A0D6LWH7"/>
<dbReference type="EMBL" id="KE125076">
    <property type="protein sequence ID" value="EPB71982.1"/>
    <property type="molecule type" value="Genomic_DNA"/>
</dbReference>
<proteinExistence type="predicted"/>
<evidence type="ECO:0000313" key="4">
    <source>
        <dbReference type="Proteomes" id="UP000054495"/>
    </source>
</evidence>
<feature type="chain" id="PRO_5002307277" description="Neuropeptide-like protein 28 family protein" evidence="2">
    <location>
        <begin position="23"/>
        <end position="62"/>
    </location>
</feature>
<keyword evidence="1" id="KW-1133">Transmembrane helix</keyword>
<name>A0A0D6LWH7_9BILA</name>
<keyword evidence="2" id="KW-0732">Signal</keyword>
<accession>A0A0D6LWH7</accession>
<protein>
    <recommendedName>
        <fullName evidence="5">Neuropeptide-like protein 28 family protein</fullName>
    </recommendedName>
</protein>
<evidence type="ECO:0008006" key="5">
    <source>
        <dbReference type="Google" id="ProtNLM"/>
    </source>
</evidence>
<dbReference type="Proteomes" id="UP000054495">
    <property type="component" value="Unassembled WGS sequence"/>
</dbReference>
<feature type="transmembrane region" description="Helical" evidence="1">
    <location>
        <begin position="38"/>
        <end position="60"/>
    </location>
</feature>
<feature type="signal peptide" evidence="2">
    <location>
        <begin position="1"/>
        <end position="22"/>
    </location>
</feature>
<keyword evidence="4" id="KW-1185">Reference proteome</keyword>
<evidence type="ECO:0000256" key="1">
    <source>
        <dbReference type="SAM" id="Phobius"/>
    </source>
</evidence>
<organism evidence="3 4">
    <name type="scientific">Ancylostoma ceylanicum</name>
    <dbReference type="NCBI Taxonomy" id="53326"/>
    <lineage>
        <taxon>Eukaryota</taxon>
        <taxon>Metazoa</taxon>
        <taxon>Ecdysozoa</taxon>
        <taxon>Nematoda</taxon>
        <taxon>Chromadorea</taxon>
        <taxon>Rhabditida</taxon>
        <taxon>Rhabditina</taxon>
        <taxon>Rhabditomorpha</taxon>
        <taxon>Strongyloidea</taxon>
        <taxon>Ancylostomatidae</taxon>
        <taxon>Ancylostomatinae</taxon>
        <taxon>Ancylostoma</taxon>
    </lineage>
</organism>
<sequence>MIVSKVLLHLFLVLVLVHATSSQLIGWRYMGMYNPYRWGMWGGYPGMGMGMGMGMPWGMYGK</sequence>
<keyword evidence="1" id="KW-0472">Membrane</keyword>